<evidence type="ECO:0000256" key="7">
    <source>
        <dbReference type="ARBA" id="ARBA00023237"/>
    </source>
</evidence>
<dbReference type="Proteomes" id="UP001610063">
    <property type="component" value="Unassembled WGS sequence"/>
</dbReference>
<evidence type="ECO:0000256" key="5">
    <source>
        <dbReference type="ARBA" id="ARBA00022692"/>
    </source>
</evidence>
<evidence type="ECO:0000256" key="3">
    <source>
        <dbReference type="ARBA" id="ARBA00022448"/>
    </source>
</evidence>
<keyword evidence="7" id="KW-0998">Cell outer membrane</keyword>
<accession>A0ABW7N7Y5</accession>
<keyword evidence="4" id="KW-1134">Transmembrane beta strand</keyword>
<proteinExistence type="inferred from homology"/>
<keyword evidence="6" id="KW-0472">Membrane</keyword>
<dbReference type="PANTHER" id="PTHR30026">
    <property type="entry name" value="OUTER MEMBRANE PROTEIN TOLC"/>
    <property type="match status" value="1"/>
</dbReference>
<comment type="subcellular location">
    <subcellularLocation>
        <location evidence="1">Cell outer membrane</location>
    </subcellularLocation>
</comment>
<keyword evidence="3" id="KW-0813">Transport</keyword>
<dbReference type="InterPro" id="IPR003423">
    <property type="entry name" value="OMP_efflux"/>
</dbReference>
<keyword evidence="9" id="KW-1185">Reference proteome</keyword>
<dbReference type="RefSeq" id="WP_395416444.1">
    <property type="nucleotide sequence ID" value="NZ_JBIPKE010000013.1"/>
</dbReference>
<keyword evidence="5" id="KW-0812">Transmembrane</keyword>
<evidence type="ECO:0000256" key="2">
    <source>
        <dbReference type="ARBA" id="ARBA00007613"/>
    </source>
</evidence>
<gene>
    <name evidence="8" type="ORF">ACHKAR_05120</name>
</gene>
<evidence type="ECO:0000256" key="1">
    <source>
        <dbReference type="ARBA" id="ARBA00004442"/>
    </source>
</evidence>
<reference evidence="8 9" key="1">
    <citation type="journal article" date="2013" name="Int. J. Syst. Evol. Microbiol.">
        <title>Marinoscillum luteum sp. nov., isolated from marine sediment.</title>
        <authorList>
            <person name="Cha I.T."/>
            <person name="Park S.J."/>
            <person name="Kim S.J."/>
            <person name="Kim J.G."/>
            <person name="Jung M.Y."/>
            <person name="Shin K.S."/>
            <person name="Kwon K.K."/>
            <person name="Yang S.H."/>
            <person name="Seo Y.S."/>
            <person name="Rhee S.K."/>
        </authorList>
    </citation>
    <scope>NUCLEOTIDE SEQUENCE [LARGE SCALE GENOMIC DNA]</scope>
    <source>
        <strain evidence="8 9">KCTC 23939</strain>
    </source>
</reference>
<evidence type="ECO:0000256" key="4">
    <source>
        <dbReference type="ARBA" id="ARBA00022452"/>
    </source>
</evidence>
<evidence type="ECO:0000256" key="6">
    <source>
        <dbReference type="ARBA" id="ARBA00023136"/>
    </source>
</evidence>
<sequence length="432" mass="48671">MIKGLFILIGMISFIQDPHLVMDEETVVSIALEKNFDLILESYQVVLAENDNTMGNAGMLPTIDLSGEARQSIQNTEQQFFSGDTQSRTAAKTTNYNAGVNMAWTLFDGLKMFATKERLEEIQKTNEYAFRAQVQNVLSDVMKAFYNTALEQERLALLQSTLALSEERVGISKEKYEVGKASKLEYLQAQVDYNTDQSALVRQQEVIARSKLALLQLLGLDTSDSLSLQYNYELNGLLALPELEETALQQNPDLQYLQSQREVAVLTTRERERELYPSLDFNLGYNYSNLKAEAGFLQSNRTNGVNYGLSATMTLFDGLNQQRAIQNSRIQSEYAMTAFEQAKMQLLTAIRSGFLTLKNSLTLVALEEQNLEVAKENVEIALERYRIGKSNPLEIREAQNNAVNAQIRHLEALNSAKIAEIELKRLSGQIIN</sequence>
<dbReference type="PANTHER" id="PTHR30026:SF20">
    <property type="entry name" value="OUTER MEMBRANE PROTEIN TOLC"/>
    <property type="match status" value="1"/>
</dbReference>
<comment type="similarity">
    <text evidence="2">Belongs to the outer membrane factor (OMF) (TC 1.B.17) family.</text>
</comment>
<comment type="caution">
    <text evidence="8">The sequence shown here is derived from an EMBL/GenBank/DDBJ whole genome shotgun (WGS) entry which is preliminary data.</text>
</comment>
<evidence type="ECO:0000313" key="9">
    <source>
        <dbReference type="Proteomes" id="UP001610063"/>
    </source>
</evidence>
<dbReference type="InterPro" id="IPR051906">
    <property type="entry name" value="TolC-like"/>
</dbReference>
<protein>
    <submittedName>
        <fullName evidence="8">TolC family protein</fullName>
    </submittedName>
</protein>
<organism evidence="8 9">
    <name type="scientific">Marinoscillum luteum</name>
    <dbReference type="NCBI Taxonomy" id="861051"/>
    <lineage>
        <taxon>Bacteria</taxon>
        <taxon>Pseudomonadati</taxon>
        <taxon>Bacteroidota</taxon>
        <taxon>Cytophagia</taxon>
        <taxon>Cytophagales</taxon>
        <taxon>Reichenbachiellaceae</taxon>
        <taxon>Marinoscillum</taxon>
    </lineage>
</organism>
<name>A0ABW7N7Y5_9BACT</name>
<dbReference type="EMBL" id="JBIPKE010000013">
    <property type="protein sequence ID" value="MFH6982804.1"/>
    <property type="molecule type" value="Genomic_DNA"/>
</dbReference>
<evidence type="ECO:0000313" key="8">
    <source>
        <dbReference type="EMBL" id="MFH6982804.1"/>
    </source>
</evidence>
<dbReference type="Pfam" id="PF02321">
    <property type="entry name" value="OEP"/>
    <property type="match status" value="2"/>
</dbReference>
<dbReference type="SUPFAM" id="SSF56954">
    <property type="entry name" value="Outer membrane efflux proteins (OEP)"/>
    <property type="match status" value="1"/>
</dbReference>
<dbReference type="Gene3D" id="1.20.1600.10">
    <property type="entry name" value="Outer membrane efflux proteins (OEP)"/>
    <property type="match status" value="1"/>
</dbReference>